<reference evidence="2" key="1">
    <citation type="journal article" date="2014" name="Front. Microbiol.">
        <title>High frequency of phylogenetically diverse reductive dehalogenase-homologous genes in deep subseafloor sedimentary metagenomes.</title>
        <authorList>
            <person name="Kawai M."/>
            <person name="Futagami T."/>
            <person name="Toyoda A."/>
            <person name="Takaki Y."/>
            <person name="Nishi S."/>
            <person name="Hori S."/>
            <person name="Arai W."/>
            <person name="Tsubouchi T."/>
            <person name="Morono Y."/>
            <person name="Uchiyama I."/>
            <person name="Ito T."/>
            <person name="Fujiyama A."/>
            <person name="Inagaki F."/>
            <person name="Takami H."/>
        </authorList>
    </citation>
    <scope>NUCLEOTIDE SEQUENCE</scope>
    <source>
        <strain evidence="2">Expedition CK06-06</strain>
    </source>
</reference>
<dbReference type="AlphaFoldDB" id="X1N9U8"/>
<dbReference type="Gene3D" id="3.40.50.1970">
    <property type="match status" value="1"/>
</dbReference>
<feature type="non-terminal residue" evidence="2">
    <location>
        <position position="1"/>
    </location>
</feature>
<gene>
    <name evidence="2" type="ORF">S06H3_33648</name>
</gene>
<dbReference type="GO" id="GO:0006189">
    <property type="term" value="P:'de novo' IMP biosynthetic process"/>
    <property type="evidence" value="ECO:0007669"/>
    <property type="project" value="InterPro"/>
</dbReference>
<organism evidence="2">
    <name type="scientific">marine sediment metagenome</name>
    <dbReference type="NCBI Taxonomy" id="412755"/>
    <lineage>
        <taxon>unclassified sequences</taxon>
        <taxon>metagenomes</taxon>
        <taxon>ecological metagenomes</taxon>
    </lineage>
</organism>
<evidence type="ECO:0000313" key="2">
    <source>
        <dbReference type="EMBL" id="GAI23610.1"/>
    </source>
</evidence>
<dbReference type="SUPFAM" id="SSF52255">
    <property type="entry name" value="N5-CAIR mutase (phosphoribosylaminoimidazole carboxylase, PurE)"/>
    <property type="match status" value="1"/>
</dbReference>
<protein>
    <recommendedName>
        <fullName evidence="1">PurE domain-containing protein</fullName>
    </recommendedName>
</protein>
<evidence type="ECO:0000259" key="1">
    <source>
        <dbReference type="SMART" id="SM01001"/>
    </source>
</evidence>
<dbReference type="InterPro" id="IPR039476">
    <property type="entry name" value="P2CMN_synthase_LarB"/>
</dbReference>
<dbReference type="PANTHER" id="PTHR43064:SF1">
    <property type="entry name" value="SLL1489 PROTEIN"/>
    <property type="match status" value="1"/>
</dbReference>
<proteinExistence type="predicted"/>
<dbReference type="GO" id="GO:0016787">
    <property type="term" value="F:hydrolase activity"/>
    <property type="evidence" value="ECO:0007669"/>
    <property type="project" value="InterPro"/>
</dbReference>
<sequence>QAKTIYLKKQKPPQGRGKIVVITAGTSDIPIAEEAAVTCDILGNEVEKIYDIGVAGLHRLFGEYEKIKHARVIIIAAGMEGALPSVIAGITNIPIIAVPTSVGYGASLNGLAALLAMLNSCPGGVGVVNIDNGFGAAYLASLINHL</sequence>
<dbReference type="PANTHER" id="PTHR43064">
    <property type="entry name" value="PHOSPHORIBOSYLAMINOIMIDAZOLE CARBOXYLASE-RELATED"/>
    <property type="match status" value="1"/>
</dbReference>
<dbReference type="Pfam" id="PF00731">
    <property type="entry name" value="AIRC"/>
    <property type="match status" value="1"/>
</dbReference>
<accession>X1N9U8</accession>
<comment type="caution">
    <text evidence="2">The sequence shown here is derived from an EMBL/GenBank/DDBJ whole genome shotgun (WGS) entry which is preliminary data.</text>
</comment>
<dbReference type="NCBIfam" id="NF033503">
    <property type="entry name" value="LarB"/>
    <property type="match status" value="1"/>
</dbReference>
<feature type="domain" description="PurE" evidence="1">
    <location>
        <begin position="17"/>
        <end position="146"/>
    </location>
</feature>
<dbReference type="SMART" id="SM01001">
    <property type="entry name" value="AIRC"/>
    <property type="match status" value="1"/>
</dbReference>
<name>X1N9U8_9ZZZZ</name>
<dbReference type="InterPro" id="IPR000031">
    <property type="entry name" value="PurE_dom"/>
</dbReference>
<dbReference type="EMBL" id="BARV01020104">
    <property type="protein sequence ID" value="GAI23610.1"/>
    <property type="molecule type" value="Genomic_DNA"/>
</dbReference>